<evidence type="ECO:0000313" key="7">
    <source>
        <dbReference type="EMBL" id="PVW16294.1"/>
    </source>
</evidence>
<keyword evidence="2" id="KW-1003">Cell membrane</keyword>
<dbReference type="GO" id="GO:0005886">
    <property type="term" value="C:plasma membrane"/>
    <property type="evidence" value="ECO:0007669"/>
    <property type="project" value="UniProtKB-SubCell"/>
</dbReference>
<gene>
    <name evidence="7" type="ORF">DDV96_03245</name>
</gene>
<evidence type="ECO:0000256" key="1">
    <source>
        <dbReference type="ARBA" id="ARBA00004236"/>
    </source>
</evidence>
<dbReference type="EMBL" id="QEHR01000002">
    <property type="protein sequence ID" value="PVW16294.1"/>
    <property type="molecule type" value="Genomic_DNA"/>
</dbReference>
<dbReference type="InterPro" id="IPR029044">
    <property type="entry name" value="Nucleotide-diphossugar_trans"/>
</dbReference>
<evidence type="ECO:0000313" key="8">
    <source>
        <dbReference type="Proteomes" id="UP000245962"/>
    </source>
</evidence>
<dbReference type="GO" id="GO:0016757">
    <property type="term" value="F:glycosyltransferase activity"/>
    <property type="evidence" value="ECO:0007669"/>
    <property type="project" value="UniProtKB-KW"/>
</dbReference>
<comment type="caution">
    <text evidence="7">The sequence shown here is derived from an EMBL/GenBank/DDBJ whole genome shotgun (WGS) entry which is preliminary data.</text>
</comment>
<sequence length="295" mass="34197">MLSILIPTYNYDITALVHTLHQQCLAAGIPFEITVRDDGSSNKQIKTSNQTINNLVHCKYTENTKNQGRTATRNKLAAQATYKWLLFLDADVIPASKQFIANYITEIQQETGDVVFGGITYQKHSPKKEQLLRWHYGKHREAKTVAARNKSPYFIISQNLLIRKDTFQQANVVKEDFYGLDNLFSSMLKKNNVKVTHINNPVIHLGLEKSTTFITKALKAVETTVHFEQKNMMTAERPLQKAYLKLKKWHLTKPFCWGIAIFEKPMRRNFLSKKPSLFLFDLYRLYYYAKLKNNA</sequence>
<comment type="subcellular location">
    <subcellularLocation>
        <location evidence="1">Cell membrane</location>
    </subcellularLocation>
</comment>
<keyword evidence="4 7" id="KW-0808">Transferase</keyword>
<evidence type="ECO:0000256" key="4">
    <source>
        <dbReference type="ARBA" id="ARBA00022679"/>
    </source>
</evidence>
<dbReference type="RefSeq" id="WP_116693311.1">
    <property type="nucleotide sequence ID" value="NZ_QEHR01000002.1"/>
</dbReference>
<dbReference type="PANTHER" id="PTHR43646:SF2">
    <property type="entry name" value="GLYCOSYLTRANSFERASE 2-LIKE DOMAIN-CONTAINING PROTEIN"/>
    <property type="match status" value="1"/>
</dbReference>
<name>A0A2U0I5E7_9FLAO</name>
<dbReference type="Pfam" id="PF00535">
    <property type="entry name" value="Glycos_transf_2"/>
    <property type="match status" value="1"/>
</dbReference>
<keyword evidence="3" id="KW-0328">Glycosyltransferase</keyword>
<organism evidence="7 8">
    <name type="scientific">Marixanthomonas spongiae</name>
    <dbReference type="NCBI Taxonomy" id="2174845"/>
    <lineage>
        <taxon>Bacteria</taxon>
        <taxon>Pseudomonadati</taxon>
        <taxon>Bacteroidota</taxon>
        <taxon>Flavobacteriia</taxon>
        <taxon>Flavobacteriales</taxon>
        <taxon>Flavobacteriaceae</taxon>
        <taxon>Marixanthomonas</taxon>
    </lineage>
</organism>
<dbReference type="AlphaFoldDB" id="A0A2U0I5E7"/>
<dbReference type="OrthoDB" id="761861at2"/>
<dbReference type="SUPFAM" id="SSF53448">
    <property type="entry name" value="Nucleotide-diphospho-sugar transferases"/>
    <property type="match status" value="1"/>
</dbReference>
<evidence type="ECO:0000256" key="3">
    <source>
        <dbReference type="ARBA" id="ARBA00022676"/>
    </source>
</evidence>
<evidence type="ECO:0000256" key="2">
    <source>
        <dbReference type="ARBA" id="ARBA00022475"/>
    </source>
</evidence>
<keyword evidence="8" id="KW-1185">Reference proteome</keyword>
<dbReference type="PANTHER" id="PTHR43646">
    <property type="entry name" value="GLYCOSYLTRANSFERASE"/>
    <property type="match status" value="1"/>
</dbReference>
<proteinExistence type="predicted"/>
<evidence type="ECO:0000256" key="5">
    <source>
        <dbReference type="ARBA" id="ARBA00023136"/>
    </source>
</evidence>
<dbReference type="Gene3D" id="3.90.550.10">
    <property type="entry name" value="Spore Coat Polysaccharide Biosynthesis Protein SpsA, Chain A"/>
    <property type="match status" value="1"/>
</dbReference>
<reference evidence="7 8" key="1">
    <citation type="submission" date="2018-04" db="EMBL/GenBank/DDBJ databases">
        <title>Marixanthomonas spongiae HN-E44 sp. nov., isolated from a marine sponge.</title>
        <authorList>
            <person name="Luo L."/>
            <person name="Zhuang L."/>
        </authorList>
    </citation>
    <scope>NUCLEOTIDE SEQUENCE [LARGE SCALE GENOMIC DNA]</scope>
    <source>
        <strain evidence="7 8">HN-E44</strain>
    </source>
</reference>
<protein>
    <submittedName>
        <fullName evidence="7">Glycosyl transferase</fullName>
    </submittedName>
</protein>
<dbReference type="Proteomes" id="UP000245962">
    <property type="component" value="Unassembled WGS sequence"/>
</dbReference>
<accession>A0A2U0I5E7</accession>
<keyword evidence="5" id="KW-0472">Membrane</keyword>
<feature type="domain" description="Glycosyltransferase 2-like" evidence="6">
    <location>
        <begin position="3"/>
        <end position="167"/>
    </location>
</feature>
<evidence type="ECO:0000259" key="6">
    <source>
        <dbReference type="Pfam" id="PF00535"/>
    </source>
</evidence>
<dbReference type="InterPro" id="IPR001173">
    <property type="entry name" value="Glyco_trans_2-like"/>
</dbReference>
<dbReference type="CDD" id="cd00761">
    <property type="entry name" value="Glyco_tranf_GTA_type"/>
    <property type="match status" value="1"/>
</dbReference>